<sequence>MKFHRTCLYLLILFISAISCKKPNEKERWETVKIPQAAPLKITDISADFYSKDLGTEQFVQKYPWFQGSVSNEDFEKRRRDSAEIAIYKEAISKNNLGKLSTDLGNFFAQTTAYFPDFQAPQTFVYSSSMQSEADAILYSPMDKMLFIDLSQFMGEGNRYYAGVEKYLQKSMNPQNILPKVSQTVTAQFVPFSSDNQKFIDRIIYAGKRMILTDALLPKTSDAVKMGYTEEQLKWAQANEGNVWNFFVENDIVFSDDVRLNGRFIEEGPFSKFYTEVDNSSSPQIGIFIGWMICRSYLDKNPDTTLKEFLKMDATEIFNKSQYNPK</sequence>
<dbReference type="Proteomes" id="UP000593605">
    <property type="component" value="Chromosome"/>
</dbReference>
<evidence type="ECO:0000313" key="2">
    <source>
        <dbReference type="Proteomes" id="UP000593605"/>
    </source>
</evidence>
<gene>
    <name evidence="1" type="ORF">IMZ16_09915</name>
</gene>
<dbReference type="PROSITE" id="PS51257">
    <property type="entry name" value="PROKAR_LIPOPROTEIN"/>
    <property type="match status" value="1"/>
</dbReference>
<dbReference type="Pfam" id="PF25594">
    <property type="entry name" value="GldB_lipo"/>
    <property type="match status" value="1"/>
</dbReference>
<reference evidence="1 2" key="1">
    <citation type="submission" date="2020-10" db="EMBL/GenBank/DDBJ databases">
        <title>Complete genome of Cruoricapor ignavus strain M1214 isolated from the blood culture of a febrile patient.</title>
        <authorList>
            <person name="Guglielmino C.J.D."/>
        </authorList>
    </citation>
    <scope>NUCLEOTIDE SEQUENCE [LARGE SCALE GENOMIC DNA]</scope>
    <source>
        <strain evidence="1 2">M1214</strain>
    </source>
</reference>
<dbReference type="InterPro" id="IPR019853">
    <property type="entry name" value="GldB-like"/>
</dbReference>
<evidence type="ECO:0000313" key="1">
    <source>
        <dbReference type="EMBL" id="QOR73804.1"/>
    </source>
</evidence>
<dbReference type="EMBL" id="CP063145">
    <property type="protein sequence ID" value="QOR73804.1"/>
    <property type="molecule type" value="Genomic_DNA"/>
</dbReference>
<proteinExistence type="predicted"/>
<dbReference type="KEGG" id="civ:IMZ16_09915"/>
<dbReference type="AlphaFoldDB" id="A0A7M1T3S4"/>
<protein>
    <submittedName>
        <fullName evidence="1">Gliding motility protein GldB</fullName>
    </submittedName>
</protein>
<dbReference type="RefSeq" id="WP_193439902.1">
    <property type="nucleotide sequence ID" value="NZ_CP063145.1"/>
</dbReference>
<organism evidence="1 2">
    <name type="scientific">Cruoricaptor ignavus</name>
    <dbReference type="NCBI Taxonomy" id="1118202"/>
    <lineage>
        <taxon>Bacteria</taxon>
        <taxon>Pseudomonadati</taxon>
        <taxon>Bacteroidota</taxon>
        <taxon>Flavobacteriia</taxon>
        <taxon>Flavobacteriales</taxon>
        <taxon>Weeksellaceae</taxon>
        <taxon>Cruoricaptor</taxon>
    </lineage>
</organism>
<accession>A0A7M1T3S4</accession>
<name>A0A7M1T3S4_9FLAO</name>